<feature type="binding site" evidence="8">
    <location>
        <position position="103"/>
    </location>
    <ligand>
        <name>Mg(2+)</name>
        <dbReference type="ChEBI" id="CHEBI:18420"/>
    </ligand>
</feature>
<comment type="function">
    <text evidence="8">Toxic component of a toxin-antitoxin (TA) system. An RNase.</text>
</comment>
<evidence type="ECO:0000256" key="7">
    <source>
        <dbReference type="ARBA" id="ARBA00038093"/>
    </source>
</evidence>
<protein>
    <recommendedName>
        <fullName evidence="8">Ribonuclease VapC</fullName>
        <shortName evidence="8">RNase VapC</shortName>
        <ecNumber evidence="8">3.1.-.-</ecNumber>
    </recommendedName>
    <alternativeName>
        <fullName evidence="8">Toxin VapC</fullName>
    </alternativeName>
</protein>
<dbReference type="CDD" id="cd18746">
    <property type="entry name" value="PIN_VapC4-5_FitB-like"/>
    <property type="match status" value="1"/>
</dbReference>
<organism evidence="10 11">
    <name type="scientific">Oleomonas cavernae</name>
    <dbReference type="NCBI Taxonomy" id="2320859"/>
    <lineage>
        <taxon>Bacteria</taxon>
        <taxon>Pseudomonadati</taxon>
        <taxon>Pseudomonadota</taxon>
        <taxon>Alphaproteobacteria</taxon>
        <taxon>Acetobacterales</taxon>
        <taxon>Acetobacteraceae</taxon>
        <taxon>Oleomonas</taxon>
    </lineage>
</organism>
<dbReference type="AlphaFoldDB" id="A0A418WE21"/>
<evidence type="ECO:0000256" key="2">
    <source>
        <dbReference type="ARBA" id="ARBA00022649"/>
    </source>
</evidence>
<evidence type="ECO:0000313" key="10">
    <source>
        <dbReference type="EMBL" id="RJF88263.1"/>
    </source>
</evidence>
<dbReference type="GO" id="GO:0000287">
    <property type="term" value="F:magnesium ion binding"/>
    <property type="evidence" value="ECO:0007669"/>
    <property type="project" value="UniProtKB-UniRule"/>
</dbReference>
<name>A0A418WE21_9PROT</name>
<keyword evidence="4 8" id="KW-0479">Metal-binding</keyword>
<evidence type="ECO:0000256" key="6">
    <source>
        <dbReference type="ARBA" id="ARBA00022842"/>
    </source>
</evidence>
<dbReference type="EMBL" id="QYUK01000011">
    <property type="protein sequence ID" value="RJF88263.1"/>
    <property type="molecule type" value="Genomic_DNA"/>
</dbReference>
<keyword evidence="8" id="KW-0800">Toxin</keyword>
<dbReference type="EC" id="3.1.-.-" evidence="8"/>
<sequence>MTGMLVDTNVVSELVRPRPSPSVVAYLRNQTDLWLSVISLHELTYGAERAPDPVQRSKLLVWTAQISARFGPRIIDLDRHLAEAAGRLRAAADAQGRPADPLDALIAATAISRGLAVATRNTKDFEVFGVTLHNPWQPGA</sequence>
<gene>
    <name evidence="8" type="primary">vapC</name>
    <name evidence="10" type="ORF">D3874_15615</name>
</gene>
<dbReference type="InterPro" id="IPR050556">
    <property type="entry name" value="Type_II_TA_system_RNase"/>
</dbReference>
<dbReference type="Proteomes" id="UP000284605">
    <property type="component" value="Unassembled WGS sequence"/>
</dbReference>
<evidence type="ECO:0000313" key="11">
    <source>
        <dbReference type="Proteomes" id="UP000284605"/>
    </source>
</evidence>
<dbReference type="PANTHER" id="PTHR33653">
    <property type="entry name" value="RIBONUCLEASE VAPC2"/>
    <property type="match status" value="1"/>
</dbReference>
<dbReference type="HAMAP" id="MF_00265">
    <property type="entry name" value="VapC_Nob1"/>
    <property type="match status" value="1"/>
</dbReference>
<dbReference type="InterPro" id="IPR029060">
    <property type="entry name" value="PIN-like_dom_sf"/>
</dbReference>
<evidence type="ECO:0000256" key="1">
    <source>
        <dbReference type="ARBA" id="ARBA00001946"/>
    </source>
</evidence>
<feature type="domain" description="PIN" evidence="9">
    <location>
        <begin position="4"/>
        <end position="125"/>
    </location>
</feature>
<keyword evidence="11" id="KW-1185">Reference proteome</keyword>
<keyword evidence="3 8" id="KW-0540">Nuclease</keyword>
<keyword evidence="5 8" id="KW-0378">Hydrolase</keyword>
<dbReference type="InterPro" id="IPR022907">
    <property type="entry name" value="VapC_family"/>
</dbReference>
<evidence type="ECO:0000256" key="3">
    <source>
        <dbReference type="ARBA" id="ARBA00022722"/>
    </source>
</evidence>
<evidence type="ECO:0000256" key="8">
    <source>
        <dbReference type="HAMAP-Rule" id="MF_00265"/>
    </source>
</evidence>
<dbReference type="GO" id="GO:0004540">
    <property type="term" value="F:RNA nuclease activity"/>
    <property type="evidence" value="ECO:0007669"/>
    <property type="project" value="InterPro"/>
</dbReference>
<evidence type="ECO:0000256" key="4">
    <source>
        <dbReference type="ARBA" id="ARBA00022723"/>
    </source>
</evidence>
<keyword evidence="6 8" id="KW-0460">Magnesium</keyword>
<dbReference type="GO" id="GO:0016787">
    <property type="term" value="F:hydrolase activity"/>
    <property type="evidence" value="ECO:0007669"/>
    <property type="project" value="UniProtKB-KW"/>
</dbReference>
<evidence type="ECO:0000256" key="5">
    <source>
        <dbReference type="ARBA" id="ARBA00022801"/>
    </source>
</evidence>
<proteinExistence type="inferred from homology"/>
<comment type="caution">
    <text evidence="10">The sequence shown here is derived from an EMBL/GenBank/DDBJ whole genome shotgun (WGS) entry which is preliminary data.</text>
</comment>
<comment type="similarity">
    <text evidence="7 8">Belongs to the PINc/VapC protein family.</text>
</comment>
<evidence type="ECO:0000259" key="9">
    <source>
        <dbReference type="Pfam" id="PF01850"/>
    </source>
</evidence>
<reference evidence="10 11" key="1">
    <citation type="submission" date="2018-09" db="EMBL/GenBank/DDBJ databases">
        <authorList>
            <person name="Zhu H."/>
        </authorList>
    </citation>
    <scope>NUCLEOTIDE SEQUENCE [LARGE SCALE GENOMIC DNA]</scope>
    <source>
        <strain evidence="10 11">K1W22B-8</strain>
    </source>
</reference>
<dbReference type="GO" id="GO:0090729">
    <property type="term" value="F:toxin activity"/>
    <property type="evidence" value="ECO:0007669"/>
    <property type="project" value="UniProtKB-KW"/>
</dbReference>
<comment type="cofactor">
    <cofactor evidence="1 8">
        <name>Mg(2+)</name>
        <dbReference type="ChEBI" id="CHEBI:18420"/>
    </cofactor>
</comment>
<dbReference type="Gene3D" id="3.40.50.1010">
    <property type="entry name" value="5'-nuclease"/>
    <property type="match status" value="1"/>
</dbReference>
<dbReference type="InterPro" id="IPR002716">
    <property type="entry name" value="PIN_dom"/>
</dbReference>
<keyword evidence="2 8" id="KW-1277">Toxin-antitoxin system</keyword>
<dbReference type="Pfam" id="PF01850">
    <property type="entry name" value="PIN"/>
    <property type="match status" value="1"/>
</dbReference>
<dbReference type="SUPFAM" id="SSF88723">
    <property type="entry name" value="PIN domain-like"/>
    <property type="match status" value="1"/>
</dbReference>
<feature type="binding site" evidence="8">
    <location>
        <position position="7"/>
    </location>
    <ligand>
        <name>Mg(2+)</name>
        <dbReference type="ChEBI" id="CHEBI:18420"/>
    </ligand>
</feature>
<dbReference type="PANTHER" id="PTHR33653:SF1">
    <property type="entry name" value="RIBONUCLEASE VAPC2"/>
    <property type="match status" value="1"/>
</dbReference>
<accession>A0A418WE21</accession>